<sequence>MKPLFASEITKERQLLAADPTASAWVSANAGSGKTTVLSNRVIRLLLSGVEPSRILCLTFTKAAAANMSNRVFSRLSAWATLPDAELDKALDGLGAGPANAVLRARARRLFARALETPGGLKVLTIHAFCERVLHGFPFEARVPASFTVLDDRQREELVAAARAEVLALAADGSSNAVAGALGALLTEAGDGTIDRALGEMLRRGEQVAALMRQDGADTSARTANRIAAALGLMPGETVESINAEIVDEQAAVARWPDLLGWLRSGTANDHKLADCIEEARAAASPHGRRTAYLSLCLTKKLEPRSDKQFVTKKLRDARPDLYEFLLEERERLAALITRRRAAATGERSMALLTIADAVWSRYAVEKARRGALDFTDLITATRALIRDTGAAWVHFKLDQGIDHILVDEAQDTSPEQWEIIAGLAAEFTAGEGARTQSRTVFAVGDEKQSIFSFQGAAPAEFDRWRRTYTQMHVEAGLVFHPLPLTQSFRSASAVLEAVDQTFAAPEAHAGLSSEAVGTAHDTARTGAPGRVEVWPLIEPADKGDEEKPWNAPLDAVAERSPVVQLAGRIAGAVKGWTRGEDVLGPCPAVPEGEILILVRNRGPLFEAVLRELKNADVRVAGADRLVLGGHIAVLDLLALADVLVQPADDLALAGVLKSPLFGFDDDDLMRLAPKRAGGLRSALRNSPEAAFVEADRTLSRWAATAARQRPFDFYAGVLSHGGGRRAFRSRLGAEVDDVLDEFLRLAITYGESETPSLFGFAAWMRAAPAEIKRDLETGGSEVRVMTVHGAKGLEARLVVLADFGCPRQGSKAPVIYGVDEPGRREGEAELLLWSPKKDDDPPPLTAARLAETAEDEGEHRRLLYVALTRAEDRLVIAGHVGQRTKRDGSWYGLVAGALDQPFGTRHHVGAFGGEMVVYSTGDAVQAEASAPAVPLSPDLPVWLRAPARAEAPAAVRLAPSRALPHVPSTPGEAGGMERGRLLHRLLEELPRLPPETRGTAAARYLARRAPGLSAVEQADIAREAVDITLQPHLAALLGPSARAEVPLTGELSRADGTSLLVAGRVDRLLVEEDRVLLVDFKSERAVPARVPDHYVAQLALYGAVLRELFTGRRVECAVLWTSTGELAVVGEAQLNAMLARILALPPLP</sequence>
<reference evidence="18 19" key="1">
    <citation type="submission" date="2023-11" db="EMBL/GenBank/DDBJ databases">
        <authorList>
            <person name="Bao R."/>
        </authorList>
    </citation>
    <scope>NUCLEOTIDE SEQUENCE [LARGE SCALE GENOMIC DNA]</scope>
    <source>
        <strain evidence="18 19">PJ23</strain>
    </source>
</reference>
<evidence type="ECO:0000259" key="17">
    <source>
        <dbReference type="PROSITE" id="PS51217"/>
    </source>
</evidence>
<dbReference type="InterPro" id="IPR000212">
    <property type="entry name" value="DNA_helicase_UvrD/REP"/>
</dbReference>
<keyword evidence="19" id="KW-1185">Reference proteome</keyword>
<dbReference type="InterPro" id="IPR038726">
    <property type="entry name" value="PDDEXK_AddAB-type"/>
</dbReference>
<evidence type="ECO:0000256" key="11">
    <source>
        <dbReference type="ARBA" id="ARBA00034617"/>
    </source>
</evidence>
<evidence type="ECO:0000256" key="7">
    <source>
        <dbReference type="ARBA" id="ARBA00022840"/>
    </source>
</evidence>
<dbReference type="PANTHER" id="PTHR11070:SF2">
    <property type="entry name" value="ATP-DEPENDENT DNA HELICASE SRS2"/>
    <property type="match status" value="1"/>
</dbReference>
<dbReference type="EMBL" id="JAXAFJ010000001">
    <property type="protein sequence ID" value="MDX6804615.1"/>
    <property type="molecule type" value="Genomic_DNA"/>
</dbReference>
<gene>
    <name evidence="18" type="primary">addA</name>
    <name evidence="18" type="ORF">SCD90_00940</name>
</gene>
<dbReference type="Gene3D" id="1.10.486.10">
    <property type="entry name" value="PCRA, domain 4"/>
    <property type="match status" value="1"/>
</dbReference>
<keyword evidence="10" id="KW-0413">Isomerase</keyword>
<feature type="domain" description="UvrD-like helicase C-terminal" evidence="17">
    <location>
        <begin position="518"/>
        <end position="793"/>
    </location>
</feature>
<name>A0ABU4RLS1_9HYPH</name>
<feature type="binding site" evidence="15">
    <location>
        <begin position="28"/>
        <end position="35"/>
    </location>
    <ligand>
        <name>ATP</name>
        <dbReference type="ChEBI" id="CHEBI:30616"/>
    </ligand>
</feature>
<evidence type="ECO:0000259" key="16">
    <source>
        <dbReference type="PROSITE" id="PS51198"/>
    </source>
</evidence>
<keyword evidence="5 15" id="KW-0347">Helicase</keyword>
<evidence type="ECO:0000256" key="1">
    <source>
        <dbReference type="ARBA" id="ARBA00022722"/>
    </source>
</evidence>
<dbReference type="Gene3D" id="3.40.50.300">
    <property type="entry name" value="P-loop containing nucleotide triphosphate hydrolases"/>
    <property type="match status" value="3"/>
</dbReference>
<evidence type="ECO:0000256" key="3">
    <source>
        <dbReference type="ARBA" id="ARBA00022763"/>
    </source>
</evidence>
<dbReference type="PROSITE" id="PS51198">
    <property type="entry name" value="UVRD_HELICASE_ATP_BIND"/>
    <property type="match status" value="1"/>
</dbReference>
<dbReference type="EC" id="5.6.2.4" evidence="12"/>
<dbReference type="InterPro" id="IPR027417">
    <property type="entry name" value="P-loop_NTPase"/>
</dbReference>
<keyword evidence="2 15" id="KW-0547">Nucleotide-binding</keyword>
<evidence type="ECO:0000256" key="8">
    <source>
        <dbReference type="ARBA" id="ARBA00023125"/>
    </source>
</evidence>
<accession>A0ABU4RLS1</accession>
<feature type="domain" description="UvrD-like helicase ATP-binding" evidence="16">
    <location>
        <begin position="7"/>
        <end position="492"/>
    </location>
</feature>
<dbReference type="Gene3D" id="3.90.320.10">
    <property type="match status" value="1"/>
</dbReference>
<evidence type="ECO:0000313" key="18">
    <source>
        <dbReference type="EMBL" id="MDX6804615.1"/>
    </source>
</evidence>
<evidence type="ECO:0000256" key="13">
    <source>
        <dbReference type="ARBA" id="ARBA00034923"/>
    </source>
</evidence>
<evidence type="ECO:0000313" key="19">
    <source>
        <dbReference type="Proteomes" id="UP001274321"/>
    </source>
</evidence>
<evidence type="ECO:0000256" key="4">
    <source>
        <dbReference type="ARBA" id="ARBA00022801"/>
    </source>
</evidence>
<comment type="catalytic activity">
    <reaction evidence="11">
        <text>Couples ATP hydrolysis with the unwinding of duplex DNA by translocating in the 3'-5' direction.</text>
        <dbReference type="EC" id="5.6.2.4"/>
    </reaction>
</comment>
<keyword evidence="4 15" id="KW-0378">Hydrolase</keyword>
<dbReference type="RefSeq" id="WP_319842740.1">
    <property type="nucleotide sequence ID" value="NZ_JAXAFJ010000001.1"/>
</dbReference>
<dbReference type="SUPFAM" id="SSF52540">
    <property type="entry name" value="P-loop containing nucleoside triphosphate hydrolases"/>
    <property type="match status" value="1"/>
</dbReference>
<keyword evidence="6" id="KW-0269">Exonuclease</keyword>
<keyword evidence="8" id="KW-0238">DNA-binding</keyword>
<evidence type="ECO:0000256" key="2">
    <source>
        <dbReference type="ARBA" id="ARBA00022741"/>
    </source>
</evidence>
<evidence type="ECO:0000256" key="15">
    <source>
        <dbReference type="PROSITE-ProRule" id="PRU00560"/>
    </source>
</evidence>
<dbReference type="InterPro" id="IPR011335">
    <property type="entry name" value="Restrct_endonuc-II-like"/>
</dbReference>
<evidence type="ECO:0000256" key="10">
    <source>
        <dbReference type="ARBA" id="ARBA00023235"/>
    </source>
</evidence>
<protein>
    <recommendedName>
        <fullName evidence="12">DNA 3'-5' helicase</fullName>
        <ecNumber evidence="12">5.6.2.4</ecNumber>
    </recommendedName>
    <alternativeName>
        <fullName evidence="13">DNA 3'-5' helicase II</fullName>
    </alternativeName>
</protein>
<evidence type="ECO:0000256" key="6">
    <source>
        <dbReference type="ARBA" id="ARBA00022839"/>
    </source>
</evidence>
<keyword evidence="3" id="KW-0227">DNA damage</keyword>
<dbReference type="GO" id="GO:0004386">
    <property type="term" value="F:helicase activity"/>
    <property type="evidence" value="ECO:0007669"/>
    <property type="project" value="UniProtKB-KW"/>
</dbReference>
<evidence type="ECO:0000256" key="14">
    <source>
        <dbReference type="ARBA" id="ARBA00048988"/>
    </source>
</evidence>
<comment type="catalytic activity">
    <reaction evidence="14">
        <text>ATP + H2O = ADP + phosphate + H(+)</text>
        <dbReference type="Rhea" id="RHEA:13065"/>
        <dbReference type="ChEBI" id="CHEBI:15377"/>
        <dbReference type="ChEBI" id="CHEBI:15378"/>
        <dbReference type="ChEBI" id="CHEBI:30616"/>
        <dbReference type="ChEBI" id="CHEBI:43474"/>
        <dbReference type="ChEBI" id="CHEBI:456216"/>
        <dbReference type="EC" id="5.6.2.4"/>
    </reaction>
</comment>
<dbReference type="Pfam" id="PF12705">
    <property type="entry name" value="PDDEXK_1"/>
    <property type="match status" value="1"/>
</dbReference>
<dbReference type="NCBIfam" id="TIGR02784">
    <property type="entry name" value="addA_alphas"/>
    <property type="match status" value="1"/>
</dbReference>
<proteinExistence type="predicted"/>
<dbReference type="PANTHER" id="PTHR11070">
    <property type="entry name" value="UVRD / RECB / PCRA DNA HELICASE FAMILY MEMBER"/>
    <property type="match status" value="1"/>
</dbReference>
<keyword evidence="7 15" id="KW-0067">ATP-binding</keyword>
<dbReference type="InterPro" id="IPR011604">
    <property type="entry name" value="PDDEXK-like_dom_sf"/>
</dbReference>
<organism evidence="18 19">
    <name type="scientific">Terrihabitans rhizophilus</name>
    <dbReference type="NCBI Taxonomy" id="3092662"/>
    <lineage>
        <taxon>Bacteria</taxon>
        <taxon>Pseudomonadati</taxon>
        <taxon>Pseudomonadota</taxon>
        <taxon>Alphaproteobacteria</taxon>
        <taxon>Hyphomicrobiales</taxon>
        <taxon>Terrihabitans</taxon>
    </lineage>
</organism>
<evidence type="ECO:0000256" key="12">
    <source>
        <dbReference type="ARBA" id="ARBA00034808"/>
    </source>
</evidence>
<dbReference type="Pfam" id="PF13361">
    <property type="entry name" value="UvrD_C"/>
    <property type="match status" value="1"/>
</dbReference>
<evidence type="ECO:0000256" key="5">
    <source>
        <dbReference type="ARBA" id="ARBA00022806"/>
    </source>
</evidence>
<dbReference type="InterPro" id="IPR014016">
    <property type="entry name" value="UvrD-like_ATP-bd"/>
</dbReference>
<keyword evidence="9" id="KW-0234">DNA repair</keyword>
<dbReference type="Proteomes" id="UP001274321">
    <property type="component" value="Unassembled WGS sequence"/>
</dbReference>
<dbReference type="Pfam" id="PF00580">
    <property type="entry name" value="UvrD-helicase"/>
    <property type="match status" value="1"/>
</dbReference>
<dbReference type="InterPro" id="IPR014151">
    <property type="entry name" value="DNA_helicase_AddA"/>
</dbReference>
<keyword evidence="1" id="KW-0540">Nuclease</keyword>
<dbReference type="PROSITE" id="PS51217">
    <property type="entry name" value="UVRD_HELICASE_CTER"/>
    <property type="match status" value="1"/>
</dbReference>
<dbReference type="InterPro" id="IPR014017">
    <property type="entry name" value="DNA_helicase_UvrD-like_C"/>
</dbReference>
<comment type="caution">
    <text evidence="18">The sequence shown here is derived from an EMBL/GenBank/DDBJ whole genome shotgun (WGS) entry which is preliminary data.</text>
</comment>
<dbReference type="SUPFAM" id="SSF52980">
    <property type="entry name" value="Restriction endonuclease-like"/>
    <property type="match status" value="1"/>
</dbReference>
<evidence type="ECO:0000256" key="9">
    <source>
        <dbReference type="ARBA" id="ARBA00023204"/>
    </source>
</evidence>